<keyword evidence="2" id="KW-0520">NAD</keyword>
<dbReference type="Pfam" id="PF18185">
    <property type="entry name" value="STALD"/>
    <property type="match status" value="1"/>
</dbReference>
<evidence type="ECO:0000256" key="5">
    <source>
        <dbReference type="ARBA" id="ARBA00035014"/>
    </source>
</evidence>
<organism evidence="10 11">
    <name type="scientific">Paraburkholderia caledonica</name>
    <dbReference type="NCBI Taxonomy" id="134536"/>
    <lineage>
        <taxon>Bacteria</taxon>
        <taxon>Pseudomonadati</taxon>
        <taxon>Pseudomonadota</taxon>
        <taxon>Betaproteobacteria</taxon>
        <taxon>Burkholderiales</taxon>
        <taxon>Burkholderiaceae</taxon>
        <taxon>Paraburkholderia</taxon>
    </lineage>
</organism>
<feature type="domain" description="Deacetylase sirtuin-type" evidence="9">
    <location>
        <begin position="1"/>
        <end position="298"/>
    </location>
</feature>
<dbReference type="InterPro" id="IPR026590">
    <property type="entry name" value="Ssirtuin_cat_dom"/>
</dbReference>
<dbReference type="CDD" id="cd01406">
    <property type="entry name" value="SIR2-like"/>
    <property type="match status" value="1"/>
</dbReference>
<dbReference type="PROSITE" id="PS50305">
    <property type="entry name" value="SIRTUIN"/>
    <property type="match status" value="1"/>
</dbReference>
<dbReference type="EMBL" id="JAVDQN010000001">
    <property type="protein sequence ID" value="MDR6375314.1"/>
    <property type="molecule type" value="Genomic_DNA"/>
</dbReference>
<evidence type="ECO:0000256" key="8">
    <source>
        <dbReference type="PROSITE-ProRule" id="PRU00236"/>
    </source>
</evidence>
<dbReference type="Pfam" id="PF13289">
    <property type="entry name" value="SIR2_2"/>
    <property type="match status" value="1"/>
</dbReference>
<evidence type="ECO:0000313" key="11">
    <source>
        <dbReference type="Proteomes" id="UP001185254"/>
    </source>
</evidence>
<proteinExistence type="inferred from homology"/>
<gene>
    <name evidence="10" type="ORF">J2776_001990</name>
</gene>
<keyword evidence="3" id="KW-0051">Antiviral defense</keyword>
<dbReference type="InterPro" id="IPR029035">
    <property type="entry name" value="DHS-like_NAD/FAD-binding_dom"/>
</dbReference>
<comment type="caution">
    <text evidence="10">The sequence shown here is derived from an EMBL/GenBank/DDBJ whole genome shotgun (WGS) entry which is preliminary data.</text>
</comment>
<keyword evidence="11" id="KW-1185">Reference proteome</keyword>
<dbReference type="EC" id="3.2.2.5" evidence="4"/>
<evidence type="ECO:0000256" key="2">
    <source>
        <dbReference type="ARBA" id="ARBA00023027"/>
    </source>
</evidence>
<sequence>MLANDIDAFVNEYVKELHEETAAVFLGAGMSAPAGFVDWVKLLEPLAQQLGLNAQMEADHLVELAQYHVNDNGQNRHGLSRRLIEEFPTHVNPPENHKLLARLPISTYWTTNYDRLIEKALEGAGKIVDVKFRVPQLANTKPRRDAIVYKMHGDVDHADEAVLTKDDYERYSVDRGAFVNALTGELVSKTFLFLGFSFKDPNLDYILSRIRITFRQHGRQHYCIFKKVTKEAGDSPANFEYKQQKQRHLIEDLKRFNVRTLLVDDYPEITAILRRIDRAYRRKTIFISGSADELNGWNAQDVNEFLFSLGKIVIQKGYRLVSGFGWGISNELLSGAIEQIYAQRQGHIQDHLVVRPFPRAITDHDKRIALWHEYRTDLISQAGIALFLFGNKRVDGKIVPADGVEKEFRIAQSLDLVTLPVGATGYSAKSLAEEIGPGVESGTERAEFKEAFRRLQEGVAKPQELLDKISNAFDALGKH</sequence>
<dbReference type="SUPFAM" id="SSF52467">
    <property type="entry name" value="DHS-like NAD/FAD-binding domain"/>
    <property type="match status" value="1"/>
</dbReference>
<evidence type="ECO:0000313" key="10">
    <source>
        <dbReference type="EMBL" id="MDR6375314.1"/>
    </source>
</evidence>
<evidence type="ECO:0000256" key="4">
    <source>
        <dbReference type="ARBA" id="ARBA00034327"/>
    </source>
</evidence>
<protein>
    <recommendedName>
        <fullName evidence="6">NAD(+) hydrolase ThsA</fullName>
        <ecNumber evidence="4">3.2.2.5</ecNumber>
    </recommendedName>
</protein>
<evidence type="ECO:0000256" key="6">
    <source>
        <dbReference type="ARBA" id="ARBA00035033"/>
    </source>
</evidence>
<keyword evidence="1" id="KW-0378">Hydrolase</keyword>
<comment type="similarity">
    <text evidence="5">Belongs to the soluble Thoeris ThsA family.</text>
</comment>
<dbReference type="InterPro" id="IPR041486">
    <property type="entry name" value="ThsA_STALD"/>
</dbReference>
<evidence type="ECO:0000256" key="7">
    <source>
        <dbReference type="ARBA" id="ARBA00047575"/>
    </source>
</evidence>
<accession>A0ABU1KWI3</accession>
<reference evidence="10 11" key="1">
    <citation type="submission" date="2023-07" db="EMBL/GenBank/DDBJ databases">
        <title>Sorghum-associated microbial communities from plants grown in Nebraska, USA.</title>
        <authorList>
            <person name="Schachtman D."/>
        </authorList>
    </citation>
    <scope>NUCLEOTIDE SEQUENCE [LARGE SCALE GENOMIC DNA]</scope>
    <source>
        <strain evidence="10 11">DS1039</strain>
    </source>
</reference>
<dbReference type="RefSeq" id="WP_310066015.1">
    <property type="nucleotide sequence ID" value="NZ_JAVDQN010000001.1"/>
</dbReference>
<evidence type="ECO:0000256" key="3">
    <source>
        <dbReference type="ARBA" id="ARBA00023118"/>
    </source>
</evidence>
<evidence type="ECO:0000259" key="9">
    <source>
        <dbReference type="PROSITE" id="PS50305"/>
    </source>
</evidence>
<comment type="caution">
    <text evidence="8">Lacks conserved residue(s) required for the propagation of feature annotation.</text>
</comment>
<evidence type="ECO:0000256" key="1">
    <source>
        <dbReference type="ARBA" id="ARBA00022801"/>
    </source>
</evidence>
<dbReference type="Proteomes" id="UP001185254">
    <property type="component" value="Unassembled WGS sequence"/>
</dbReference>
<name>A0ABU1KWI3_9BURK</name>
<comment type="catalytic activity">
    <reaction evidence="7">
        <text>NAD(+) + H2O = ADP-D-ribose + nicotinamide + H(+)</text>
        <dbReference type="Rhea" id="RHEA:16301"/>
        <dbReference type="ChEBI" id="CHEBI:15377"/>
        <dbReference type="ChEBI" id="CHEBI:15378"/>
        <dbReference type="ChEBI" id="CHEBI:17154"/>
        <dbReference type="ChEBI" id="CHEBI:57540"/>
        <dbReference type="ChEBI" id="CHEBI:57967"/>
        <dbReference type="EC" id="3.2.2.5"/>
    </reaction>
    <physiologicalReaction direction="left-to-right" evidence="7">
        <dbReference type="Rhea" id="RHEA:16302"/>
    </physiologicalReaction>
</comment>